<dbReference type="Pfam" id="PF01814">
    <property type="entry name" value="Hemerythrin"/>
    <property type="match status" value="1"/>
</dbReference>
<protein>
    <submittedName>
        <fullName evidence="2">Hemerythrin domain-containing protein</fullName>
    </submittedName>
</protein>
<dbReference type="EMBL" id="CP073078">
    <property type="protein sequence ID" value="QUD86824.1"/>
    <property type="molecule type" value="Genomic_DNA"/>
</dbReference>
<dbReference type="InterPro" id="IPR012312">
    <property type="entry name" value="Hemerythrin-like"/>
</dbReference>
<feature type="domain" description="Hemerythrin-like" evidence="1">
    <location>
        <begin position="4"/>
        <end position="138"/>
    </location>
</feature>
<dbReference type="KEGG" id="caul:KCG34_17325"/>
<dbReference type="Proteomes" id="UP000676409">
    <property type="component" value="Chromosome"/>
</dbReference>
<gene>
    <name evidence="2" type="ORF">KCG34_17325</name>
</gene>
<organism evidence="2 3">
    <name type="scientific">Phenylobacterium montanum</name>
    <dbReference type="NCBI Taxonomy" id="2823693"/>
    <lineage>
        <taxon>Bacteria</taxon>
        <taxon>Pseudomonadati</taxon>
        <taxon>Pseudomonadota</taxon>
        <taxon>Alphaproteobacteria</taxon>
        <taxon>Caulobacterales</taxon>
        <taxon>Caulobacteraceae</taxon>
        <taxon>Phenylobacterium</taxon>
    </lineage>
</organism>
<name>A0A975FX13_9CAUL</name>
<evidence type="ECO:0000259" key="1">
    <source>
        <dbReference type="Pfam" id="PF01814"/>
    </source>
</evidence>
<dbReference type="PANTHER" id="PTHR39966">
    <property type="entry name" value="BLL2471 PROTEIN-RELATED"/>
    <property type="match status" value="1"/>
</dbReference>
<dbReference type="AlphaFoldDB" id="A0A975FX13"/>
<dbReference type="GO" id="GO:0005886">
    <property type="term" value="C:plasma membrane"/>
    <property type="evidence" value="ECO:0007669"/>
    <property type="project" value="TreeGrafter"/>
</dbReference>
<dbReference type="Gene3D" id="1.20.120.520">
    <property type="entry name" value="nmb1532 protein domain like"/>
    <property type="match status" value="1"/>
</dbReference>
<evidence type="ECO:0000313" key="3">
    <source>
        <dbReference type="Proteomes" id="UP000676409"/>
    </source>
</evidence>
<evidence type="ECO:0000313" key="2">
    <source>
        <dbReference type="EMBL" id="QUD86824.1"/>
    </source>
</evidence>
<dbReference type="PANTHER" id="PTHR39966:SF1">
    <property type="entry name" value="HEMERYTHRIN-LIKE DOMAIN-CONTAINING PROTEIN"/>
    <property type="match status" value="1"/>
</dbReference>
<reference evidence="2" key="1">
    <citation type="submission" date="2021-04" db="EMBL/GenBank/DDBJ databases">
        <title>The complete genome sequence of Caulobacter sp. S6.</title>
        <authorList>
            <person name="Tang Y."/>
            <person name="Ouyang W."/>
            <person name="Liu Q."/>
            <person name="Huang B."/>
            <person name="Guo Z."/>
            <person name="Lei P."/>
        </authorList>
    </citation>
    <scope>NUCLEOTIDE SEQUENCE</scope>
    <source>
        <strain evidence="2">S6</strain>
    </source>
</reference>
<accession>A0A975FX13</accession>
<dbReference type="RefSeq" id="WP_211936876.1">
    <property type="nucleotide sequence ID" value="NZ_CP073078.1"/>
</dbReference>
<sequence>MAAIIQALREEHRNIARLLDALSHQVEVFAEAGDPDYDIVLGVADYFIDYPDQCHHPKENLVYARLKHAHPGEAEGLFDLLAEHRQVHERVVRFHETIDLLLGQSDIARASIVAAARAFIALEREHMQKEEAQFLPLAERVLTAEDWAQIEAALAERRDPLFGERAEQNFAALRERLLEWEAEFGGRRGCG</sequence>
<proteinExistence type="predicted"/>
<keyword evidence="3" id="KW-1185">Reference proteome</keyword>